<dbReference type="STRING" id="879819.A0A0J0XPD4"/>
<accession>A0A0J0XPD4</accession>
<dbReference type="SUPFAM" id="SSF55811">
    <property type="entry name" value="Nudix"/>
    <property type="match status" value="1"/>
</dbReference>
<dbReference type="Pfam" id="PF00293">
    <property type="entry name" value="NUDIX"/>
    <property type="match status" value="1"/>
</dbReference>
<dbReference type="AlphaFoldDB" id="A0A0J0XPD4"/>
<evidence type="ECO:0000313" key="3">
    <source>
        <dbReference type="Proteomes" id="UP000053611"/>
    </source>
</evidence>
<dbReference type="PROSITE" id="PS51462">
    <property type="entry name" value="NUDIX"/>
    <property type="match status" value="1"/>
</dbReference>
<dbReference type="InterPro" id="IPR045121">
    <property type="entry name" value="CoAse"/>
</dbReference>
<dbReference type="RefSeq" id="XP_018279456.1">
    <property type="nucleotide sequence ID" value="XM_018426606.1"/>
</dbReference>
<evidence type="ECO:0000313" key="2">
    <source>
        <dbReference type="EMBL" id="KLT42965.1"/>
    </source>
</evidence>
<dbReference type="InterPro" id="IPR015797">
    <property type="entry name" value="NUDIX_hydrolase-like_dom_sf"/>
</dbReference>
<sequence length="342" mass="37139">MAPPISATEDLASGASSGVATPTLAPLKRTVLPTDLAAFVVDPSMPKEWPIGLPSQDALTHLSAESRACVENFAAHTPVEQPEVGQARRAAVLIALYQPEGSDDLRVLLTTRAKHLRRNPGQTALPGGKVDEDDPSPVYTARREAFEEAGVPLASPHVHVLTVLDPVLTVLPMNAHLKNHIVVTPVVALISDPALVTTLRPNPDEVECIFDHPLKAIHTGIVEGELAENLNLSDTNWWPGPTEFHSLEDVTGSTGSYRMHRFRTRHTPIRGFTSDVLIRAAALGFGGEPEYGHYAPDQPSWPETIDWVVQGLPAALEEPDTEKRRLEWRTATGVRASGQRIE</sequence>
<feature type="domain" description="Nudix hydrolase" evidence="1">
    <location>
        <begin position="87"/>
        <end position="234"/>
    </location>
</feature>
<evidence type="ECO:0000259" key="1">
    <source>
        <dbReference type="PROSITE" id="PS51462"/>
    </source>
</evidence>
<dbReference type="OrthoDB" id="10260614at2759"/>
<dbReference type="PANTHER" id="PTHR12992:SF45">
    <property type="entry name" value="NUDIX HYDROLASE DOMAIN-CONTAINING PROTEIN"/>
    <property type="match status" value="1"/>
</dbReference>
<dbReference type="GeneID" id="28987209"/>
<protein>
    <recommendedName>
        <fullName evidence="1">Nudix hydrolase domain-containing protein</fullName>
    </recommendedName>
</protein>
<dbReference type="Gene3D" id="3.90.79.10">
    <property type="entry name" value="Nucleoside Triphosphate Pyrophosphohydrolase"/>
    <property type="match status" value="1"/>
</dbReference>
<dbReference type="GO" id="GO:0015938">
    <property type="term" value="P:coenzyme A catabolic process"/>
    <property type="evidence" value="ECO:0007669"/>
    <property type="project" value="TreeGrafter"/>
</dbReference>
<organism evidence="2 3">
    <name type="scientific">Cutaneotrichosporon oleaginosum</name>
    <dbReference type="NCBI Taxonomy" id="879819"/>
    <lineage>
        <taxon>Eukaryota</taxon>
        <taxon>Fungi</taxon>
        <taxon>Dikarya</taxon>
        <taxon>Basidiomycota</taxon>
        <taxon>Agaricomycotina</taxon>
        <taxon>Tremellomycetes</taxon>
        <taxon>Trichosporonales</taxon>
        <taxon>Trichosporonaceae</taxon>
        <taxon>Cutaneotrichosporon</taxon>
    </lineage>
</organism>
<dbReference type="CDD" id="cd03426">
    <property type="entry name" value="NUDIX_CoAse_Nudt7"/>
    <property type="match status" value="1"/>
</dbReference>
<reference evidence="2 3" key="1">
    <citation type="submission" date="2015-03" db="EMBL/GenBank/DDBJ databases">
        <title>Genomics and transcriptomics of the oil-accumulating basidiomycete yeast T. oleaginosus allow insights into substrate utilization and the diverse evolutionary trajectories of mating systems in fungi.</title>
        <authorList>
            <consortium name="DOE Joint Genome Institute"/>
            <person name="Kourist R."/>
            <person name="Kracht O."/>
            <person name="Bracharz F."/>
            <person name="Lipzen A."/>
            <person name="Nolan M."/>
            <person name="Ohm R."/>
            <person name="Grigoriev I."/>
            <person name="Sun S."/>
            <person name="Heitman J."/>
            <person name="Bruck T."/>
            <person name="Nowrousian M."/>
        </authorList>
    </citation>
    <scope>NUCLEOTIDE SEQUENCE [LARGE SCALE GENOMIC DNA]</scope>
    <source>
        <strain evidence="2 3">IBC0246</strain>
    </source>
</reference>
<dbReference type="EMBL" id="KQ087199">
    <property type="protein sequence ID" value="KLT42965.1"/>
    <property type="molecule type" value="Genomic_DNA"/>
</dbReference>
<name>A0A0J0XPD4_9TREE</name>
<dbReference type="PANTHER" id="PTHR12992">
    <property type="entry name" value="NUDIX HYDROLASE"/>
    <property type="match status" value="1"/>
</dbReference>
<dbReference type="Proteomes" id="UP000053611">
    <property type="component" value="Unassembled WGS sequence"/>
</dbReference>
<keyword evidence="3" id="KW-1185">Reference proteome</keyword>
<dbReference type="InterPro" id="IPR000086">
    <property type="entry name" value="NUDIX_hydrolase_dom"/>
</dbReference>
<proteinExistence type="predicted"/>
<dbReference type="GO" id="GO:0010945">
    <property type="term" value="F:coenzyme A diphosphatase activity"/>
    <property type="evidence" value="ECO:0007669"/>
    <property type="project" value="InterPro"/>
</dbReference>
<gene>
    <name evidence="2" type="ORF">CC85DRAFT_327670</name>
</gene>